<dbReference type="InterPro" id="IPR039690">
    <property type="entry name" value="SNRNP25"/>
</dbReference>
<evidence type="ECO:0000313" key="5">
    <source>
        <dbReference type="Proteomes" id="UP000032304"/>
    </source>
</evidence>
<dbReference type="CDD" id="cd17058">
    <property type="entry name" value="Ubl_SNRNP25"/>
    <property type="match status" value="1"/>
</dbReference>
<dbReference type="EMBL" id="CM001740">
    <property type="protein sequence ID" value="KJB07629.1"/>
    <property type="molecule type" value="Genomic_DNA"/>
</dbReference>
<dbReference type="PANTHER" id="PTHR14942">
    <property type="entry name" value="U11/U12 SMALL NUCLEAR RIBONUCLEOPROTEIN 25 KDA PROTEIN"/>
    <property type="match status" value="1"/>
</dbReference>
<dbReference type="Pfam" id="PF18036">
    <property type="entry name" value="Ubiquitin_4"/>
    <property type="match status" value="1"/>
</dbReference>
<name>A0A0D2PLB8_GOSRA</name>
<reference evidence="3 5" key="1">
    <citation type="journal article" date="2012" name="Nature">
        <title>Repeated polyploidization of Gossypium genomes and the evolution of spinnable cotton fibres.</title>
        <authorList>
            <person name="Paterson A.H."/>
            <person name="Wendel J.F."/>
            <person name="Gundlach H."/>
            <person name="Guo H."/>
            <person name="Jenkins J."/>
            <person name="Jin D."/>
            <person name="Llewellyn D."/>
            <person name="Showmaker K.C."/>
            <person name="Shu S."/>
            <person name="Udall J."/>
            <person name="Yoo M.J."/>
            <person name="Byers R."/>
            <person name="Chen W."/>
            <person name="Doron-Faigenboim A."/>
            <person name="Duke M.V."/>
            <person name="Gong L."/>
            <person name="Grimwood J."/>
            <person name="Grover C."/>
            <person name="Grupp K."/>
            <person name="Hu G."/>
            <person name="Lee T.H."/>
            <person name="Li J."/>
            <person name="Lin L."/>
            <person name="Liu T."/>
            <person name="Marler B.S."/>
            <person name="Page J.T."/>
            <person name="Roberts A.W."/>
            <person name="Romanel E."/>
            <person name="Sanders W.S."/>
            <person name="Szadkowski E."/>
            <person name="Tan X."/>
            <person name="Tang H."/>
            <person name="Xu C."/>
            <person name="Wang J."/>
            <person name="Wang Z."/>
            <person name="Zhang D."/>
            <person name="Zhang L."/>
            <person name="Ashrafi H."/>
            <person name="Bedon F."/>
            <person name="Bowers J.E."/>
            <person name="Brubaker C.L."/>
            <person name="Chee P.W."/>
            <person name="Das S."/>
            <person name="Gingle A.R."/>
            <person name="Haigler C.H."/>
            <person name="Harker D."/>
            <person name="Hoffmann L.V."/>
            <person name="Hovav R."/>
            <person name="Jones D.C."/>
            <person name="Lemke C."/>
            <person name="Mansoor S."/>
            <person name="ur Rahman M."/>
            <person name="Rainville L.N."/>
            <person name="Rambani A."/>
            <person name="Reddy U.K."/>
            <person name="Rong J.K."/>
            <person name="Saranga Y."/>
            <person name="Scheffler B.E."/>
            <person name="Scheffler J.A."/>
            <person name="Stelly D.M."/>
            <person name="Triplett B.A."/>
            <person name="Van Deynze A."/>
            <person name="Vaslin M.F."/>
            <person name="Waghmare V.N."/>
            <person name="Walford S.A."/>
            <person name="Wright R.J."/>
            <person name="Zaki E.A."/>
            <person name="Zhang T."/>
            <person name="Dennis E.S."/>
            <person name="Mayer K.F."/>
            <person name="Peterson D.G."/>
            <person name="Rokhsar D.S."/>
            <person name="Wang X."/>
            <person name="Schmutz J."/>
        </authorList>
    </citation>
    <scope>NUCLEOTIDE SEQUENCE [LARGE SCALE GENOMIC DNA]</scope>
</reference>
<evidence type="ECO:0000259" key="2">
    <source>
        <dbReference type="Pfam" id="PF18036"/>
    </source>
</evidence>
<dbReference type="AlphaFoldDB" id="A0A0D2PLB8"/>
<dbReference type="SUPFAM" id="SSF54236">
    <property type="entry name" value="Ubiquitin-like"/>
    <property type="match status" value="1"/>
</dbReference>
<reference evidence="4 6" key="2">
    <citation type="journal article" date="2019" name="Genome Biol. Evol.">
        <title>Insights into the evolution of the New World diploid cottons (Gossypium, subgenus Houzingenia) based on genome sequencing.</title>
        <authorList>
            <person name="Grover C.E."/>
            <person name="Arick M.A. 2nd"/>
            <person name="Thrash A."/>
            <person name="Conover J.L."/>
            <person name="Sanders W.S."/>
            <person name="Peterson D.G."/>
            <person name="Frelichowski J.E."/>
            <person name="Scheffler J.A."/>
            <person name="Scheffler B.E."/>
            <person name="Wendel J.F."/>
        </authorList>
    </citation>
    <scope>NUCLEOTIDE SEQUENCE [LARGE SCALE GENOMIC DNA]</scope>
    <source>
        <strain evidence="4">8</strain>
        <tissue evidence="4">Leaf</tissue>
    </source>
</reference>
<feature type="region of interest" description="Disordered" evidence="1">
    <location>
        <begin position="1"/>
        <end position="34"/>
    </location>
</feature>
<dbReference type="EMBL" id="JABEZZ010000001">
    <property type="protein sequence ID" value="MBA0578156.1"/>
    <property type="molecule type" value="Genomic_DNA"/>
</dbReference>
<dbReference type="Gramene" id="KJB07629">
    <property type="protein sequence ID" value="KJB07629"/>
    <property type="gene ID" value="B456_001G034300"/>
</dbReference>
<dbReference type="PANTHER" id="PTHR14942:SF2">
    <property type="entry name" value="UBIQUITIN-LIKE SUPERFAMILY PROTEIN"/>
    <property type="match status" value="1"/>
</dbReference>
<protein>
    <recommendedName>
        <fullName evidence="2">SNRNP25 ubiquitin-like domain-containing protein</fullName>
    </recommendedName>
</protein>
<dbReference type="InterPro" id="IPR029071">
    <property type="entry name" value="Ubiquitin-like_domsf"/>
</dbReference>
<dbReference type="OMA" id="YRGCRSM"/>
<sequence length="211" mass="23355">MSGLEVEEISTSTASLERLPGKSTSSSPVVAADGSTHESFSYSKLPEETLNLSIRKLDGSSFVIEVLKSATVADLKLGVQNVFCHMPDEGPDKISWGRVWGHFCLSYGDVKLITDADLIEKYGIKDDDQLHFTRHISTKVQKVKQTVPQDHSYTPLSSSVEAELNNEEGYKDSETQKGKCEHLRSTCSKLPTLKRAGTFKYRGCRSMCAFL</sequence>
<dbReference type="InterPro" id="IPR040610">
    <property type="entry name" value="SNRNP25_ubiquitin"/>
</dbReference>
<dbReference type="Gene3D" id="3.10.20.90">
    <property type="entry name" value="Phosphatidylinositol 3-kinase Catalytic Subunit, Chain A, domain 1"/>
    <property type="match status" value="1"/>
</dbReference>
<evidence type="ECO:0000256" key="1">
    <source>
        <dbReference type="SAM" id="MobiDB-lite"/>
    </source>
</evidence>
<evidence type="ECO:0000313" key="3">
    <source>
        <dbReference type="EMBL" id="KJB07629.1"/>
    </source>
</evidence>
<gene>
    <name evidence="3" type="ORF">B456_001G034300</name>
    <name evidence="4" type="ORF">Gorai_020455</name>
</gene>
<evidence type="ECO:0000313" key="4">
    <source>
        <dbReference type="EMBL" id="MBA0578156.1"/>
    </source>
</evidence>
<dbReference type="Proteomes" id="UP000593578">
    <property type="component" value="Unassembled WGS sequence"/>
</dbReference>
<reference evidence="4" key="3">
    <citation type="submission" date="2020-04" db="EMBL/GenBank/DDBJ databases">
        <authorList>
            <person name="Grover C.E."/>
            <person name="Arick M.A. II"/>
            <person name="Thrash A."/>
            <person name="Conover J.L."/>
            <person name="Sanders W.S."/>
            <person name="Peterson D.G."/>
            <person name="Scheffler J.A."/>
            <person name="Scheffler B.E."/>
            <person name="Wendel J.F."/>
        </authorList>
    </citation>
    <scope>NUCLEOTIDE SEQUENCE</scope>
    <source>
        <strain evidence="4">8</strain>
        <tissue evidence="4">Leaf</tissue>
    </source>
</reference>
<dbReference type="Proteomes" id="UP000032304">
    <property type="component" value="Chromosome 1"/>
</dbReference>
<feature type="domain" description="SNRNP25 ubiquitin-like" evidence="2">
    <location>
        <begin position="51"/>
        <end position="136"/>
    </location>
</feature>
<organism evidence="3 5">
    <name type="scientific">Gossypium raimondii</name>
    <name type="common">Peruvian cotton</name>
    <name type="synonym">Gossypium klotzschianum subsp. raimondii</name>
    <dbReference type="NCBI Taxonomy" id="29730"/>
    <lineage>
        <taxon>Eukaryota</taxon>
        <taxon>Viridiplantae</taxon>
        <taxon>Streptophyta</taxon>
        <taxon>Embryophyta</taxon>
        <taxon>Tracheophyta</taxon>
        <taxon>Spermatophyta</taxon>
        <taxon>Magnoliopsida</taxon>
        <taxon>eudicotyledons</taxon>
        <taxon>Gunneridae</taxon>
        <taxon>Pentapetalae</taxon>
        <taxon>rosids</taxon>
        <taxon>malvids</taxon>
        <taxon>Malvales</taxon>
        <taxon>Malvaceae</taxon>
        <taxon>Malvoideae</taxon>
        <taxon>Gossypium</taxon>
    </lineage>
</organism>
<keyword evidence="5" id="KW-1185">Reference proteome</keyword>
<evidence type="ECO:0000313" key="6">
    <source>
        <dbReference type="Proteomes" id="UP000593578"/>
    </source>
</evidence>
<dbReference type="OrthoDB" id="72819at2759"/>
<accession>A0A0D2PLB8</accession>
<proteinExistence type="predicted"/>
<dbReference type="GO" id="GO:0000398">
    <property type="term" value="P:mRNA splicing, via spliceosome"/>
    <property type="evidence" value="ECO:0007669"/>
    <property type="project" value="InterPro"/>
</dbReference>